<gene>
    <name evidence="9" type="primary">secF</name>
    <name evidence="12" type="ORF">DT076_01320</name>
</gene>
<proteinExistence type="inferred from homology"/>
<dbReference type="SUPFAM" id="SSF82866">
    <property type="entry name" value="Multidrug efflux transporter AcrB transmembrane domain"/>
    <property type="match status" value="1"/>
</dbReference>
<comment type="function">
    <text evidence="9">Part of the Sec protein translocase complex. Interacts with the SecYEG preprotein conducting channel. SecDF uses the proton motive force (PMF) to complete protein translocation after the ATP-dependent function of SecA.</text>
</comment>
<dbReference type="PANTHER" id="PTHR30081">
    <property type="entry name" value="PROTEIN-EXPORT MEMBRANE PROTEIN SEC"/>
    <property type="match status" value="1"/>
</dbReference>
<dbReference type="GO" id="GO:0006605">
    <property type="term" value="P:protein targeting"/>
    <property type="evidence" value="ECO:0007669"/>
    <property type="project" value="UniProtKB-UniRule"/>
</dbReference>
<evidence type="ECO:0000256" key="9">
    <source>
        <dbReference type="HAMAP-Rule" id="MF_01464"/>
    </source>
</evidence>
<dbReference type="AlphaFoldDB" id="A0A367YYZ4"/>
<keyword evidence="7 9" id="KW-0811">Translocation</keyword>
<feature type="compositionally biased region" description="Basic residues" evidence="10">
    <location>
        <begin position="383"/>
        <end position="395"/>
    </location>
</feature>
<dbReference type="GO" id="GO:0015450">
    <property type="term" value="F:protein-transporting ATPase activity"/>
    <property type="evidence" value="ECO:0007669"/>
    <property type="project" value="InterPro"/>
</dbReference>
<evidence type="ECO:0000256" key="3">
    <source>
        <dbReference type="ARBA" id="ARBA00022475"/>
    </source>
</evidence>
<evidence type="ECO:0000313" key="12">
    <source>
        <dbReference type="EMBL" id="RCK71135.1"/>
    </source>
</evidence>
<dbReference type="GO" id="GO:0043952">
    <property type="term" value="P:protein transport by the Sec complex"/>
    <property type="evidence" value="ECO:0007669"/>
    <property type="project" value="UniProtKB-UniRule"/>
</dbReference>
<feature type="transmembrane region" description="Helical" evidence="9">
    <location>
        <begin position="194"/>
        <end position="218"/>
    </location>
</feature>
<dbReference type="EMBL" id="QOUI01000001">
    <property type="protein sequence ID" value="RCK71135.1"/>
    <property type="molecule type" value="Genomic_DNA"/>
</dbReference>
<dbReference type="Pfam" id="PF07549">
    <property type="entry name" value="Sec_GG"/>
    <property type="match status" value="1"/>
</dbReference>
<dbReference type="InterPro" id="IPR022645">
    <property type="entry name" value="SecD/SecF_bac"/>
</dbReference>
<comment type="caution">
    <text evidence="12">The sequence shown here is derived from an EMBL/GenBank/DDBJ whole genome shotgun (WGS) entry which is preliminary data.</text>
</comment>
<dbReference type="GO" id="GO:0065002">
    <property type="term" value="P:intracellular protein transmembrane transport"/>
    <property type="evidence" value="ECO:0007669"/>
    <property type="project" value="UniProtKB-UniRule"/>
</dbReference>
<dbReference type="GO" id="GO:0005886">
    <property type="term" value="C:plasma membrane"/>
    <property type="evidence" value="ECO:0007669"/>
    <property type="project" value="UniProtKB-SubCell"/>
</dbReference>
<dbReference type="InterPro" id="IPR048634">
    <property type="entry name" value="SecD_SecF_C"/>
</dbReference>
<evidence type="ECO:0000256" key="1">
    <source>
        <dbReference type="ARBA" id="ARBA00004651"/>
    </source>
</evidence>
<feature type="transmembrane region" description="Helical" evidence="9">
    <location>
        <begin position="279"/>
        <end position="303"/>
    </location>
</feature>
<dbReference type="NCBIfam" id="TIGR00966">
    <property type="entry name" value="transloc_SecF"/>
    <property type="match status" value="1"/>
</dbReference>
<dbReference type="HAMAP" id="MF_01464_B">
    <property type="entry name" value="SecF_B"/>
    <property type="match status" value="1"/>
</dbReference>
<evidence type="ECO:0000313" key="13">
    <source>
        <dbReference type="Proteomes" id="UP000252770"/>
    </source>
</evidence>
<feature type="compositionally biased region" description="Low complexity" evidence="10">
    <location>
        <begin position="357"/>
        <end position="370"/>
    </location>
</feature>
<dbReference type="RefSeq" id="WP_114124838.1">
    <property type="nucleotide sequence ID" value="NZ_QOUI01000001.1"/>
</dbReference>
<dbReference type="InterPro" id="IPR055344">
    <property type="entry name" value="SecD_SecF_C_bact"/>
</dbReference>
<accession>A0A367YYZ4</accession>
<dbReference type="Proteomes" id="UP000252770">
    <property type="component" value="Unassembled WGS sequence"/>
</dbReference>
<keyword evidence="4 9" id="KW-0812">Transmembrane</keyword>
<feature type="transmembrane region" description="Helical" evidence="9">
    <location>
        <begin position="168"/>
        <end position="188"/>
    </location>
</feature>
<evidence type="ECO:0000256" key="4">
    <source>
        <dbReference type="ARBA" id="ARBA00022692"/>
    </source>
</evidence>
<feature type="compositionally biased region" description="Acidic residues" evidence="10">
    <location>
        <begin position="344"/>
        <end position="356"/>
    </location>
</feature>
<feature type="domain" description="Protein export membrane protein SecD/SecF C-terminal" evidence="11">
    <location>
        <begin position="114"/>
        <end position="305"/>
    </location>
</feature>
<feature type="transmembrane region" description="Helical" evidence="9">
    <location>
        <begin position="142"/>
        <end position="161"/>
    </location>
</feature>
<sequence length="395" mass="42522">MREFIRRLNTGELSYGFVPRWRRWFIISAVIVVVSLGALVVRPLNLGIEFRGGADFQAPVQVTESTTDDLGDAVHATGLPELDSTTVTTIGDGTVRVQTRTLTVDEVAQVRSAIAEEVGVSSEEVAYSLIGASWGDQITERALIALGVFLVLVAGVIWIYFRDWRMSVAAIVALLHDLVVTVGVYALVGFTVTPASVIAVLTILGYSLYDTVVVFDRVRENVASLREGRRTYSEAANSALNAVLVRSLNTTIIGVLPVVALLIAGAFVLGQGPLQDLSLALFVGMVAGAYSSIFLATPVLALLKERDPAMVEHRERLAHRLRKEERKAERRTGGSGSSVAVLDRDEDADTGTDTEDGAGTTPTTEPRTGTVRATGAGASGRPQPRRVPRSERRRP</sequence>
<comment type="subunit">
    <text evidence="9">Forms a complex with SecD. Part of the essential Sec protein translocation apparatus which comprises SecA, SecYEG and auxiliary proteins SecDF. Other proteins may also be involved.</text>
</comment>
<evidence type="ECO:0000256" key="6">
    <source>
        <dbReference type="ARBA" id="ARBA00022989"/>
    </source>
</evidence>
<protein>
    <recommendedName>
        <fullName evidence="9">Protein-export membrane protein SecF</fullName>
    </recommendedName>
</protein>
<feature type="region of interest" description="Disordered" evidence="10">
    <location>
        <begin position="322"/>
        <end position="395"/>
    </location>
</feature>
<keyword evidence="5 9" id="KW-0653">Protein transport</keyword>
<dbReference type="InterPro" id="IPR022813">
    <property type="entry name" value="SecD/SecF_arch_bac"/>
</dbReference>
<dbReference type="PANTHER" id="PTHR30081:SF8">
    <property type="entry name" value="PROTEIN TRANSLOCASE SUBUNIT SECF"/>
    <property type="match status" value="1"/>
</dbReference>
<dbReference type="InterPro" id="IPR022646">
    <property type="entry name" value="SecD/SecF_CS"/>
</dbReference>
<keyword evidence="3 9" id="KW-1003">Cell membrane</keyword>
<evidence type="ECO:0000256" key="5">
    <source>
        <dbReference type="ARBA" id="ARBA00022927"/>
    </source>
</evidence>
<comment type="similarity">
    <text evidence="9">Belongs to the SecD/SecF family. SecF subfamily.</text>
</comment>
<keyword evidence="8 9" id="KW-0472">Membrane</keyword>
<dbReference type="PRINTS" id="PR01755">
    <property type="entry name" value="SECFTRNLCASE"/>
</dbReference>
<dbReference type="NCBIfam" id="TIGR00916">
    <property type="entry name" value="2A0604s01"/>
    <property type="match status" value="1"/>
</dbReference>
<keyword evidence="13" id="KW-1185">Reference proteome</keyword>
<evidence type="ECO:0000256" key="10">
    <source>
        <dbReference type="SAM" id="MobiDB-lite"/>
    </source>
</evidence>
<feature type="transmembrane region" description="Helical" evidence="9">
    <location>
        <begin position="21"/>
        <end position="41"/>
    </location>
</feature>
<evidence type="ECO:0000256" key="7">
    <source>
        <dbReference type="ARBA" id="ARBA00023010"/>
    </source>
</evidence>
<evidence type="ECO:0000256" key="8">
    <source>
        <dbReference type="ARBA" id="ARBA00023136"/>
    </source>
</evidence>
<keyword evidence="2 9" id="KW-0813">Transport</keyword>
<dbReference type="Pfam" id="PF02355">
    <property type="entry name" value="SecD_SecF_C"/>
    <property type="match status" value="1"/>
</dbReference>
<keyword evidence="6 9" id="KW-1133">Transmembrane helix</keyword>
<evidence type="ECO:0000256" key="2">
    <source>
        <dbReference type="ARBA" id="ARBA00022448"/>
    </source>
</evidence>
<comment type="subcellular location">
    <subcellularLocation>
        <location evidence="1 9">Cell membrane</location>
        <topology evidence="1 9">Multi-pass membrane protein</topology>
    </subcellularLocation>
</comment>
<organism evidence="12 13">
    <name type="scientific">Desertihabitans brevis</name>
    <dbReference type="NCBI Taxonomy" id="2268447"/>
    <lineage>
        <taxon>Bacteria</taxon>
        <taxon>Bacillati</taxon>
        <taxon>Actinomycetota</taxon>
        <taxon>Actinomycetes</taxon>
        <taxon>Propionibacteriales</taxon>
        <taxon>Propionibacteriaceae</taxon>
        <taxon>Desertihabitans</taxon>
    </lineage>
</organism>
<evidence type="ECO:0000259" key="11">
    <source>
        <dbReference type="Pfam" id="PF02355"/>
    </source>
</evidence>
<feature type="compositionally biased region" description="Basic and acidic residues" evidence="10">
    <location>
        <begin position="322"/>
        <end position="332"/>
    </location>
</feature>
<dbReference type="Gene3D" id="1.20.1640.10">
    <property type="entry name" value="Multidrug efflux transporter AcrB transmembrane domain"/>
    <property type="match status" value="1"/>
</dbReference>
<feature type="transmembrane region" description="Helical" evidence="9">
    <location>
        <begin position="239"/>
        <end position="267"/>
    </location>
</feature>
<dbReference type="InterPro" id="IPR005665">
    <property type="entry name" value="SecF_bac"/>
</dbReference>
<reference evidence="12 13" key="1">
    <citation type="submission" date="2018-07" db="EMBL/GenBank/DDBJ databases">
        <title>Desertimonas flava gen. nov. sp. nov.</title>
        <authorList>
            <person name="Liu S."/>
        </authorList>
    </citation>
    <scope>NUCLEOTIDE SEQUENCE [LARGE SCALE GENOMIC DNA]</scope>
    <source>
        <strain evidence="12 13">16Sb5-5</strain>
    </source>
</reference>
<name>A0A367YYZ4_9ACTN</name>